<sequence>MAAEILTIKIGLVESVTFADGTTLESAIRKKPVELVRIHELGAEGNDVGLKAHHGGPDKALFFMADQTFEKLTALIGKDFDWQGTAIYGENFIVSELNETNVCVGDRYQIGEVIVEVSQPRKPCERLSKNSECEATQSLVRETGLSGWYVRVIQGGICKKRDKIDRLQRPYPDLNILHLNQLLAQKPSIKIKSDLERALACEVLAEAFKRSLRNQLSRI</sequence>
<dbReference type="Pfam" id="PF03473">
    <property type="entry name" value="MOSC"/>
    <property type="match status" value="1"/>
</dbReference>
<feature type="domain" description="MOSC" evidence="1">
    <location>
        <begin position="30"/>
        <end position="167"/>
    </location>
</feature>
<organism evidence="2 3">
    <name type="scientific">Haemophilus sputorum</name>
    <dbReference type="NCBI Taxonomy" id="1078480"/>
    <lineage>
        <taxon>Bacteria</taxon>
        <taxon>Pseudomonadati</taxon>
        <taxon>Pseudomonadota</taxon>
        <taxon>Gammaproteobacteria</taxon>
        <taxon>Pasteurellales</taxon>
        <taxon>Pasteurellaceae</taxon>
        <taxon>Haemophilus</taxon>
    </lineage>
</organism>
<evidence type="ECO:0000313" key="2">
    <source>
        <dbReference type="EMBL" id="RDE70306.1"/>
    </source>
</evidence>
<proteinExistence type="predicted"/>
<evidence type="ECO:0000313" key="3">
    <source>
        <dbReference type="Proteomes" id="UP000253872"/>
    </source>
</evidence>
<dbReference type="SUPFAM" id="SSF50800">
    <property type="entry name" value="PK beta-barrel domain-like"/>
    <property type="match status" value="1"/>
</dbReference>
<dbReference type="InterPro" id="IPR005302">
    <property type="entry name" value="MoCF_Sase_C"/>
</dbReference>
<gene>
    <name evidence="2" type="ORF">DPV93_09015</name>
</gene>
<dbReference type="Proteomes" id="UP000253872">
    <property type="component" value="Unassembled WGS sequence"/>
</dbReference>
<dbReference type="GO" id="GO:0030151">
    <property type="term" value="F:molybdenum ion binding"/>
    <property type="evidence" value="ECO:0007669"/>
    <property type="project" value="InterPro"/>
</dbReference>
<dbReference type="RefSeq" id="WP_111403811.1">
    <property type="nucleotide sequence ID" value="NZ_QEPN01000008.1"/>
</dbReference>
<dbReference type="GO" id="GO:0030170">
    <property type="term" value="F:pyridoxal phosphate binding"/>
    <property type="evidence" value="ECO:0007669"/>
    <property type="project" value="InterPro"/>
</dbReference>
<dbReference type="InterPro" id="IPR052353">
    <property type="entry name" value="Benzoxazolinone_Detox_Enz"/>
</dbReference>
<evidence type="ECO:0000259" key="1">
    <source>
        <dbReference type="PROSITE" id="PS51340"/>
    </source>
</evidence>
<dbReference type="PROSITE" id="PS51340">
    <property type="entry name" value="MOSC"/>
    <property type="match status" value="1"/>
</dbReference>
<accession>A0A369YDB0</accession>
<name>A0A369YDB0_9PAST</name>
<dbReference type="InterPro" id="IPR011037">
    <property type="entry name" value="Pyrv_Knase-like_insert_dom_sf"/>
</dbReference>
<dbReference type="GO" id="GO:0003824">
    <property type="term" value="F:catalytic activity"/>
    <property type="evidence" value="ECO:0007669"/>
    <property type="project" value="InterPro"/>
</dbReference>
<dbReference type="PANTHER" id="PTHR30212">
    <property type="entry name" value="PROTEIN YIIM"/>
    <property type="match status" value="1"/>
</dbReference>
<dbReference type="STRING" id="1035839.GCA_000238795_01891"/>
<protein>
    <submittedName>
        <fullName evidence="2">MOSC domain-containing protein</fullName>
    </submittedName>
</protein>
<dbReference type="EMBL" id="QEPN01000008">
    <property type="protein sequence ID" value="RDE70306.1"/>
    <property type="molecule type" value="Genomic_DNA"/>
</dbReference>
<dbReference type="AlphaFoldDB" id="A0A369YDB0"/>
<dbReference type="PANTHER" id="PTHR30212:SF2">
    <property type="entry name" value="PROTEIN YIIM"/>
    <property type="match status" value="1"/>
</dbReference>
<comment type="caution">
    <text evidence="2">The sequence shown here is derived from an EMBL/GenBank/DDBJ whole genome shotgun (WGS) entry which is preliminary data.</text>
</comment>
<reference evidence="2 3" key="1">
    <citation type="submission" date="2018-05" db="EMBL/GenBank/DDBJ databases">
        <title>Draft Genome Sequences for a Diverse set of 7 Haemophilus Species.</title>
        <authorList>
            <person name="Nichols M."/>
            <person name="Topaz N."/>
            <person name="Wang X."/>
            <person name="Wang X."/>
            <person name="Boxrud D."/>
        </authorList>
    </citation>
    <scope>NUCLEOTIDE SEQUENCE [LARGE SCALE GENOMIC DNA]</scope>
    <source>
        <strain evidence="2 3">C2002001239</strain>
    </source>
</reference>
<dbReference type="Gene3D" id="2.40.33.20">
    <property type="entry name" value="PK beta-barrel domain-like"/>
    <property type="match status" value="1"/>
</dbReference>